<dbReference type="EMBL" id="KK100733">
    <property type="protein sequence ID" value="KIZ04059.1"/>
    <property type="molecule type" value="Genomic_DNA"/>
</dbReference>
<reference evidence="4 5" key="1">
    <citation type="journal article" date="2013" name="BMC Genomics">
        <title>Reconstruction of the lipid metabolism for the microalga Monoraphidium neglectum from its genome sequence reveals characteristics suitable for biofuel production.</title>
        <authorList>
            <person name="Bogen C."/>
            <person name="Al-Dilaimi A."/>
            <person name="Albersmeier A."/>
            <person name="Wichmann J."/>
            <person name="Grundmann M."/>
            <person name="Rupp O."/>
            <person name="Lauersen K.J."/>
            <person name="Blifernez-Klassen O."/>
            <person name="Kalinowski J."/>
            <person name="Goesmann A."/>
            <person name="Mussgnug J.H."/>
            <person name="Kruse O."/>
        </authorList>
    </citation>
    <scope>NUCLEOTIDE SEQUENCE [LARGE SCALE GENOMIC DNA]</scope>
    <source>
        <strain evidence="4 5">SAG 48.87</strain>
    </source>
</reference>
<dbReference type="SUPFAM" id="SSF51294">
    <property type="entry name" value="Hedgehog/intein (Hint) domain"/>
    <property type="match status" value="1"/>
</dbReference>
<evidence type="ECO:0000313" key="5">
    <source>
        <dbReference type="Proteomes" id="UP000054498"/>
    </source>
</evidence>
<dbReference type="GO" id="GO:0016540">
    <property type="term" value="P:protein autoprocessing"/>
    <property type="evidence" value="ECO:0007669"/>
    <property type="project" value="InterPro"/>
</dbReference>
<dbReference type="CDD" id="cd00081">
    <property type="entry name" value="Hint"/>
    <property type="match status" value="1"/>
</dbReference>
<organism evidence="4 5">
    <name type="scientific">Monoraphidium neglectum</name>
    <dbReference type="NCBI Taxonomy" id="145388"/>
    <lineage>
        <taxon>Eukaryota</taxon>
        <taxon>Viridiplantae</taxon>
        <taxon>Chlorophyta</taxon>
        <taxon>core chlorophytes</taxon>
        <taxon>Chlorophyceae</taxon>
        <taxon>CS clade</taxon>
        <taxon>Sphaeropleales</taxon>
        <taxon>Selenastraceae</taxon>
        <taxon>Monoraphidium</taxon>
    </lineage>
</organism>
<dbReference type="Proteomes" id="UP000054498">
    <property type="component" value="Unassembled WGS sequence"/>
</dbReference>
<dbReference type="OrthoDB" id="411926at2759"/>
<name>A0A0D2LBF5_9CHLO</name>
<dbReference type="Gene3D" id="2.170.16.10">
    <property type="entry name" value="Hedgehog/Intein (Hint) domain"/>
    <property type="match status" value="1"/>
</dbReference>
<dbReference type="InterPro" id="IPR003587">
    <property type="entry name" value="Hint_dom_N"/>
</dbReference>
<feature type="region of interest" description="Disordered" evidence="1">
    <location>
        <begin position="30"/>
        <end position="63"/>
    </location>
</feature>
<dbReference type="PANTHER" id="PTHR46706:SF12">
    <property type="entry name" value="PROTEIN QUA-1-RELATED"/>
    <property type="match status" value="1"/>
</dbReference>
<proteinExistence type="predicted"/>
<dbReference type="RefSeq" id="XP_013903078.1">
    <property type="nucleotide sequence ID" value="XM_014047624.1"/>
</dbReference>
<dbReference type="SMART" id="SM00306">
    <property type="entry name" value="HintN"/>
    <property type="match status" value="1"/>
</dbReference>
<dbReference type="AlphaFoldDB" id="A0A0D2LBF5"/>
<feature type="signal peptide" evidence="2">
    <location>
        <begin position="1"/>
        <end position="21"/>
    </location>
</feature>
<dbReference type="GO" id="GO:0016539">
    <property type="term" value="P:intein-mediated protein splicing"/>
    <property type="evidence" value="ECO:0007669"/>
    <property type="project" value="InterPro"/>
</dbReference>
<gene>
    <name evidence="4" type="ORF">MNEG_3903</name>
</gene>
<feature type="chain" id="PRO_5002246228" description="Hint domain-containing protein" evidence="2">
    <location>
        <begin position="22"/>
        <end position="615"/>
    </location>
</feature>
<feature type="compositionally biased region" description="Low complexity" evidence="1">
    <location>
        <begin position="32"/>
        <end position="42"/>
    </location>
</feature>
<dbReference type="GeneID" id="25736781"/>
<dbReference type="KEGG" id="mng:MNEG_3903"/>
<evidence type="ECO:0000256" key="2">
    <source>
        <dbReference type="SAM" id="SignalP"/>
    </source>
</evidence>
<evidence type="ECO:0000259" key="3">
    <source>
        <dbReference type="SMART" id="SM00306"/>
    </source>
</evidence>
<evidence type="ECO:0000313" key="4">
    <source>
        <dbReference type="EMBL" id="KIZ04059.1"/>
    </source>
</evidence>
<accession>A0A0D2LBF5</accession>
<dbReference type="PROSITE" id="PS50817">
    <property type="entry name" value="INTEIN_N_TER"/>
    <property type="match status" value="1"/>
</dbReference>
<sequence>MRRASALAVLVVVMLLARTDGVLGGGKAPDTPAAAVKAAQKPAPKPAAKPPQKPVPKPVPKPAPKQALAAALLVPPPSTCVAKLAAAASECSSCLNRANKVAYNRLDRVFGMRGNSAFRLDLTRFFSLAVSFTQDTVKAPAPCCKVAAEVFSQQFQSQCACLPEVVAHTKWFDKELFDYYFNFLTTSCGLEGPNVAPWNACGLNTAGFIYKAQEKAFTIPDWVDQIVASGRGVAQAAVSTAVAVSTSAVSAATSVAGTAAGSFGSALTGAAGGVGSALSGVVGGVGGVGPFGRRRRMQEGQCSAGGDGVRVALNNASVAFYFLCPPGKGFCNNGNCVYGRTPAVGKGEWATCAPLSGCPQFDISLGPNGCFPAAATARVAGGGAKRMDELRVGDKVLAANAAGKLEYQDVYFFGHRDASAAAQFVRLELSSGAALELTPDHFVPVLPGAGAAAGAAALAAARMTHARHVRPGDRVLALAPGGAALEEATVSRAAAVAREGLFNPYTLGGSIVVDGVLASAHSGWLVDGAFAAAGASHLMPAFFQALFAPLRAAYAVAGPEFMQRFGDALARAALRLEATLLASGGGSGPAIPTAAATAAAVVAGASAALRQRARA</sequence>
<feature type="compositionally biased region" description="Pro residues" evidence="1">
    <location>
        <begin position="43"/>
        <end position="63"/>
    </location>
</feature>
<feature type="domain" description="Hint" evidence="3">
    <location>
        <begin position="368"/>
        <end position="479"/>
    </location>
</feature>
<dbReference type="InterPro" id="IPR052140">
    <property type="entry name" value="Dev_Signal_Hedgehog-like"/>
</dbReference>
<dbReference type="InterPro" id="IPR036844">
    <property type="entry name" value="Hint_dom_sf"/>
</dbReference>
<dbReference type="PANTHER" id="PTHR46706">
    <property type="entry name" value="PROTEIN QUA-1-RELATED"/>
    <property type="match status" value="1"/>
</dbReference>
<dbReference type="Pfam" id="PF01079">
    <property type="entry name" value="Hint"/>
    <property type="match status" value="1"/>
</dbReference>
<evidence type="ECO:0000256" key="1">
    <source>
        <dbReference type="SAM" id="MobiDB-lite"/>
    </source>
</evidence>
<dbReference type="InterPro" id="IPR001767">
    <property type="entry name" value="Hedgehog_Hint"/>
</dbReference>
<dbReference type="STRING" id="145388.A0A0D2LBF5"/>
<keyword evidence="2" id="KW-0732">Signal</keyword>
<keyword evidence="5" id="KW-1185">Reference proteome</keyword>
<protein>
    <recommendedName>
        <fullName evidence="3">Hint domain-containing protein</fullName>
    </recommendedName>
</protein>
<dbReference type="InterPro" id="IPR006141">
    <property type="entry name" value="Intein_N"/>
</dbReference>